<proteinExistence type="predicted"/>
<dbReference type="InterPro" id="IPR023346">
    <property type="entry name" value="Lysozyme-like_dom_sf"/>
</dbReference>
<dbReference type="Gene3D" id="1.10.530.10">
    <property type="match status" value="1"/>
</dbReference>
<comment type="caution">
    <text evidence="1">The sequence shown here is derived from an EMBL/GenBank/DDBJ whole genome shotgun (WGS) entry which is preliminary data.</text>
</comment>
<name>A0ABW0HI89_9HYPH</name>
<keyword evidence="2" id="KW-1185">Reference proteome</keyword>
<evidence type="ECO:0000313" key="2">
    <source>
        <dbReference type="Proteomes" id="UP001596104"/>
    </source>
</evidence>
<protein>
    <submittedName>
        <fullName evidence="1">Lytic transglycosylase domain-containing protein</fullName>
    </submittedName>
</protein>
<dbReference type="Proteomes" id="UP001596104">
    <property type="component" value="Unassembled WGS sequence"/>
</dbReference>
<organism evidence="1 2">
    <name type="scientific">Bosea vestrisii</name>
    <dbReference type="NCBI Taxonomy" id="151416"/>
    <lineage>
        <taxon>Bacteria</taxon>
        <taxon>Pseudomonadati</taxon>
        <taxon>Pseudomonadota</taxon>
        <taxon>Alphaproteobacteria</taxon>
        <taxon>Hyphomicrobiales</taxon>
        <taxon>Boseaceae</taxon>
        <taxon>Bosea</taxon>
    </lineage>
</organism>
<feature type="non-terminal residue" evidence="1">
    <location>
        <position position="1"/>
    </location>
</feature>
<evidence type="ECO:0000313" key="1">
    <source>
        <dbReference type="EMBL" id="MFC5396137.1"/>
    </source>
</evidence>
<accession>A0ABW0HI89</accession>
<dbReference type="SUPFAM" id="SSF53955">
    <property type="entry name" value="Lysozyme-like"/>
    <property type="match status" value="1"/>
</dbReference>
<dbReference type="EMBL" id="JBHSLV010000067">
    <property type="protein sequence ID" value="MFC5396137.1"/>
    <property type="molecule type" value="Genomic_DNA"/>
</dbReference>
<sequence>YILAAYNAGEDAVEKNRGVPAFPETIRYVAEVINDFYALPAPGRTAARTSSSKATAQAAWNDGFVMHID</sequence>
<gene>
    <name evidence="1" type="ORF">ACFPPC_26195</name>
</gene>
<reference evidence="2" key="1">
    <citation type="journal article" date="2019" name="Int. J. Syst. Evol. Microbiol.">
        <title>The Global Catalogue of Microorganisms (GCM) 10K type strain sequencing project: providing services to taxonomists for standard genome sequencing and annotation.</title>
        <authorList>
            <consortium name="The Broad Institute Genomics Platform"/>
            <consortium name="The Broad Institute Genome Sequencing Center for Infectious Disease"/>
            <person name="Wu L."/>
            <person name="Ma J."/>
        </authorList>
    </citation>
    <scope>NUCLEOTIDE SEQUENCE [LARGE SCALE GENOMIC DNA]</scope>
    <source>
        <strain evidence="2">CGMCC 1.16326</strain>
    </source>
</reference>